<dbReference type="Proteomes" id="UP001209878">
    <property type="component" value="Unassembled WGS sequence"/>
</dbReference>
<dbReference type="Gene3D" id="1.10.10.10">
    <property type="entry name" value="Winged helix-like DNA-binding domain superfamily/Winged helix DNA-binding domain"/>
    <property type="match status" value="1"/>
</dbReference>
<accession>A0AAD9UFI2</accession>
<dbReference type="FunFam" id="1.10.10.10:FF:000143">
    <property type="entry name" value="DDRGK domain-containing protein 1"/>
    <property type="match status" value="1"/>
</dbReference>
<keyword evidence="7" id="KW-1133">Transmembrane helix</keyword>
<feature type="compositionally biased region" description="Basic and acidic residues" evidence="9">
    <location>
        <begin position="16"/>
        <end position="78"/>
    </location>
</feature>
<evidence type="ECO:0000256" key="4">
    <source>
        <dbReference type="ARBA" id="ARBA00022692"/>
    </source>
</evidence>
<organism evidence="10 11">
    <name type="scientific">Ridgeia piscesae</name>
    <name type="common">Tubeworm</name>
    <dbReference type="NCBI Taxonomy" id="27915"/>
    <lineage>
        <taxon>Eukaryota</taxon>
        <taxon>Metazoa</taxon>
        <taxon>Spiralia</taxon>
        <taxon>Lophotrochozoa</taxon>
        <taxon>Annelida</taxon>
        <taxon>Polychaeta</taxon>
        <taxon>Sedentaria</taxon>
        <taxon>Canalipalpata</taxon>
        <taxon>Sabellida</taxon>
        <taxon>Siboglinidae</taxon>
        <taxon>Ridgeia</taxon>
    </lineage>
</organism>
<name>A0AAD9UFI2_RIDPI</name>
<dbReference type="InterPro" id="IPR050899">
    <property type="entry name" value="DDRGK_domain-containing"/>
</dbReference>
<keyword evidence="11" id="KW-1185">Reference proteome</keyword>
<reference evidence="10" key="1">
    <citation type="journal article" date="2023" name="Mol. Biol. Evol.">
        <title>Third-Generation Sequencing Reveals the Adaptive Role of the Epigenome in Three Deep-Sea Polychaetes.</title>
        <authorList>
            <person name="Perez M."/>
            <person name="Aroh O."/>
            <person name="Sun Y."/>
            <person name="Lan Y."/>
            <person name="Juniper S.K."/>
            <person name="Young C.R."/>
            <person name="Angers B."/>
            <person name="Qian P.Y."/>
        </authorList>
    </citation>
    <scope>NUCLEOTIDE SEQUENCE</scope>
    <source>
        <strain evidence="10">R07B-5</strain>
    </source>
</reference>
<comment type="similarity">
    <text evidence="2">Belongs to the DDRGK1 family.</text>
</comment>
<evidence type="ECO:0000256" key="8">
    <source>
        <dbReference type="ARBA" id="ARBA00023136"/>
    </source>
</evidence>
<evidence type="ECO:0000256" key="3">
    <source>
        <dbReference type="ARBA" id="ARBA00018218"/>
    </source>
</evidence>
<dbReference type="InterPro" id="IPR019153">
    <property type="entry name" value="DDRGK_dom-contain"/>
</dbReference>
<comment type="caution">
    <text evidence="10">The sequence shown here is derived from an EMBL/GenBank/DDBJ whole genome shotgun (WGS) entry which is preliminary data.</text>
</comment>
<keyword evidence="5" id="KW-0833">Ubl conjugation pathway</keyword>
<dbReference type="GO" id="GO:0005789">
    <property type="term" value="C:endoplasmic reticulum membrane"/>
    <property type="evidence" value="ECO:0007669"/>
    <property type="project" value="UniProtKB-SubCell"/>
</dbReference>
<evidence type="ECO:0000256" key="5">
    <source>
        <dbReference type="ARBA" id="ARBA00022786"/>
    </source>
</evidence>
<comment type="subcellular location">
    <subcellularLocation>
        <location evidence="1">Endoplasmic reticulum membrane</location>
        <topology evidence="1">Single-pass membrane protein</topology>
    </subcellularLocation>
</comment>
<dbReference type="SUPFAM" id="SSF46785">
    <property type="entry name" value="Winged helix' DNA-binding domain"/>
    <property type="match status" value="1"/>
</dbReference>
<evidence type="ECO:0000256" key="7">
    <source>
        <dbReference type="ARBA" id="ARBA00022989"/>
    </source>
</evidence>
<keyword evidence="6" id="KW-0256">Endoplasmic reticulum</keyword>
<evidence type="ECO:0000256" key="2">
    <source>
        <dbReference type="ARBA" id="ARBA00009829"/>
    </source>
</evidence>
<evidence type="ECO:0000256" key="1">
    <source>
        <dbReference type="ARBA" id="ARBA00004389"/>
    </source>
</evidence>
<dbReference type="InterPro" id="IPR036388">
    <property type="entry name" value="WH-like_DNA-bd_sf"/>
</dbReference>
<dbReference type="GO" id="GO:0044389">
    <property type="term" value="F:ubiquitin-like protein ligase binding"/>
    <property type="evidence" value="ECO:0007669"/>
    <property type="project" value="TreeGrafter"/>
</dbReference>
<dbReference type="PANTHER" id="PTHR48176">
    <property type="entry name" value="DDRGK DOMAIN-CONTAINING PROTEIN 1"/>
    <property type="match status" value="1"/>
</dbReference>
<sequence>MMAQPEGKVGAKKLRKLEAKAEKKAQREAMLEDREERKKREALRETQRKKEEAREAAVQAAKEEEERMRKEEEERREHEEYLKLKETFSVEEEGTHEEELTADSQSLLTEFINYIKQTKVVMLEDLAAHFKLRTQDVIDRVQSLIEEGRLSGVMDDRGKFIYITQDEYNAVAKFIRQRGRVSLRALAESSNQLIILNPNIQKTVHHELSESEVAS</sequence>
<keyword evidence="4" id="KW-0812">Transmembrane</keyword>
<dbReference type="AlphaFoldDB" id="A0AAD9UFI2"/>
<evidence type="ECO:0000313" key="10">
    <source>
        <dbReference type="EMBL" id="KAK2187370.1"/>
    </source>
</evidence>
<dbReference type="InterPro" id="IPR036390">
    <property type="entry name" value="WH_DNA-bd_sf"/>
</dbReference>
<gene>
    <name evidence="10" type="ORF">NP493_168g03008</name>
</gene>
<proteinExistence type="inferred from homology"/>
<protein>
    <recommendedName>
        <fullName evidence="3">DDRGK domain-containing protein 1</fullName>
    </recommendedName>
</protein>
<evidence type="ECO:0000256" key="9">
    <source>
        <dbReference type="SAM" id="MobiDB-lite"/>
    </source>
</evidence>
<dbReference type="EMBL" id="JAODUO010000168">
    <property type="protein sequence ID" value="KAK2187370.1"/>
    <property type="molecule type" value="Genomic_DNA"/>
</dbReference>
<evidence type="ECO:0000313" key="11">
    <source>
        <dbReference type="Proteomes" id="UP001209878"/>
    </source>
</evidence>
<dbReference type="Pfam" id="PF09756">
    <property type="entry name" value="DDRGK"/>
    <property type="match status" value="1"/>
</dbReference>
<feature type="region of interest" description="Disordered" evidence="9">
    <location>
        <begin position="1"/>
        <end position="78"/>
    </location>
</feature>
<dbReference type="SMART" id="SM01128">
    <property type="entry name" value="DDRGK"/>
    <property type="match status" value="1"/>
</dbReference>
<dbReference type="PANTHER" id="PTHR48176:SF1">
    <property type="entry name" value="DDRGK DOMAIN-CONTAINING PROTEIN 1"/>
    <property type="match status" value="1"/>
</dbReference>
<keyword evidence="8" id="KW-0472">Membrane</keyword>
<evidence type="ECO:0000256" key="6">
    <source>
        <dbReference type="ARBA" id="ARBA00022824"/>
    </source>
</evidence>